<keyword evidence="3" id="KW-0963">Cytoplasm</keyword>
<dbReference type="PRINTS" id="PR00401">
    <property type="entry name" value="SH2DOMAIN"/>
</dbReference>
<keyword evidence="4" id="KW-0677">Repeat</keyword>
<evidence type="ECO:0000259" key="13">
    <source>
        <dbReference type="PROSITE" id="PS50056"/>
    </source>
</evidence>
<comment type="subcellular location">
    <subcellularLocation>
        <location evidence="1">Cytoplasm</location>
    </subcellularLocation>
</comment>
<keyword evidence="6" id="KW-0904">Protein phosphatase</keyword>
<dbReference type="EC" id="3.1.3.48" evidence="2"/>
<dbReference type="GO" id="GO:0005737">
    <property type="term" value="C:cytoplasm"/>
    <property type="evidence" value="ECO:0007669"/>
    <property type="project" value="UniProtKB-SubCell"/>
</dbReference>
<dbReference type="Gene3D" id="3.90.190.10">
    <property type="entry name" value="Protein tyrosine phosphatase superfamily"/>
    <property type="match status" value="1"/>
</dbReference>
<dbReference type="GO" id="GO:0004726">
    <property type="term" value="F:non-membrane spanning protein tyrosine phosphatase activity"/>
    <property type="evidence" value="ECO:0007669"/>
    <property type="project" value="TreeGrafter"/>
</dbReference>
<evidence type="ECO:0000256" key="5">
    <source>
        <dbReference type="ARBA" id="ARBA00022801"/>
    </source>
</evidence>
<dbReference type="InterPro" id="IPR000242">
    <property type="entry name" value="PTP_cat"/>
</dbReference>
<evidence type="ECO:0000256" key="1">
    <source>
        <dbReference type="ARBA" id="ARBA00004496"/>
    </source>
</evidence>
<protein>
    <recommendedName>
        <fullName evidence="2">protein-tyrosine-phosphatase</fullName>
        <ecNumber evidence="2">3.1.3.48</ecNumber>
    </recommendedName>
</protein>
<organism evidence="14 15">
    <name type="scientific">Pinctada imbricata</name>
    <name type="common">Atlantic pearl-oyster</name>
    <name type="synonym">Pinctada martensii</name>
    <dbReference type="NCBI Taxonomy" id="66713"/>
    <lineage>
        <taxon>Eukaryota</taxon>
        <taxon>Metazoa</taxon>
        <taxon>Spiralia</taxon>
        <taxon>Lophotrochozoa</taxon>
        <taxon>Mollusca</taxon>
        <taxon>Bivalvia</taxon>
        <taxon>Autobranchia</taxon>
        <taxon>Pteriomorphia</taxon>
        <taxon>Pterioida</taxon>
        <taxon>Pterioidea</taxon>
        <taxon>Pteriidae</taxon>
        <taxon>Pinctada</taxon>
    </lineage>
</organism>
<feature type="domain" description="Tyrosine-protein phosphatase" evidence="12">
    <location>
        <begin position="243"/>
        <end position="524"/>
    </location>
</feature>
<feature type="region of interest" description="Disordered" evidence="10">
    <location>
        <begin position="553"/>
        <end position="580"/>
    </location>
</feature>
<proteinExistence type="predicted"/>
<dbReference type="PROSITE" id="PS50056">
    <property type="entry name" value="TYR_PHOSPHATASE_2"/>
    <property type="match status" value="1"/>
</dbReference>
<dbReference type="SMART" id="SM00194">
    <property type="entry name" value="PTPc"/>
    <property type="match status" value="1"/>
</dbReference>
<reference evidence="14" key="1">
    <citation type="submission" date="2019-08" db="EMBL/GenBank/DDBJ databases">
        <title>The improved chromosome-level genome for the pearl oyster Pinctada fucata martensii using PacBio sequencing and Hi-C.</title>
        <authorList>
            <person name="Zheng Z."/>
        </authorList>
    </citation>
    <scope>NUCLEOTIDE SEQUENCE</scope>
    <source>
        <strain evidence="14">ZZ-2019</strain>
        <tissue evidence="14">Adductor muscle</tissue>
    </source>
</reference>
<comment type="catalytic activity">
    <reaction evidence="8">
        <text>O-phospho-L-tyrosyl-[protein] + H2O = L-tyrosyl-[protein] + phosphate</text>
        <dbReference type="Rhea" id="RHEA:10684"/>
        <dbReference type="Rhea" id="RHEA-COMP:10136"/>
        <dbReference type="Rhea" id="RHEA-COMP:20101"/>
        <dbReference type="ChEBI" id="CHEBI:15377"/>
        <dbReference type="ChEBI" id="CHEBI:43474"/>
        <dbReference type="ChEBI" id="CHEBI:46858"/>
        <dbReference type="ChEBI" id="CHEBI:61978"/>
        <dbReference type="EC" id="3.1.3.48"/>
    </reaction>
</comment>
<feature type="compositionally biased region" description="Basic and acidic residues" evidence="10">
    <location>
        <begin position="260"/>
        <end position="270"/>
    </location>
</feature>
<evidence type="ECO:0000256" key="10">
    <source>
        <dbReference type="SAM" id="MobiDB-lite"/>
    </source>
</evidence>
<dbReference type="InterPro" id="IPR016130">
    <property type="entry name" value="Tyr_Pase_AS"/>
</dbReference>
<dbReference type="Pfam" id="PF00017">
    <property type="entry name" value="SH2"/>
    <property type="match status" value="2"/>
</dbReference>
<evidence type="ECO:0000256" key="9">
    <source>
        <dbReference type="PROSITE-ProRule" id="PRU00191"/>
    </source>
</evidence>
<dbReference type="GO" id="GO:0070374">
    <property type="term" value="P:positive regulation of ERK1 and ERK2 cascade"/>
    <property type="evidence" value="ECO:0007669"/>
    <property type="project" value="TreeGrafter"/>
</dbReference>
<dbReference type="InterPro" id="IPR000387">
    <property type="entry name" value="Tyr_Pase_dom"/>
</dbReference>
<evidence type="ECO:0000256" key="8">
    <source>
        <dbReference type="ARBA" id="ARBA00051722"/>
    </source>
</evidence>
<dbReference type="PANTHER" id="PTHR46559:SF3">
    <property type="entry name" value="TYROSINE-PROTEIN PHOSPHATASE NON-RECEPTOR TYPE"/>
    <property type="match status" value="1"/>
</dbReference>
<evidence type="ECO:0000256" key="2">
    <source>
        <dbReference type="ARBA" id="ARBA00013064"/>
    </source>
</evidence>
<evidence type="ECO:0000256" key="7">
    <source>
        <dbReference type="ARBA" id="ARBA00022999"/>
    </source>
</evidence>
<keyword evidence="5" id="KW-0378">Hydrolase</keyword>
<dbReference type="Pfam" id="PF00102">
    <property type="entry name" value="Y_phosphatase"/>
    <property type="match status" value="1"/>
</dbReference>
<keyword evidence="7 9" id="KW-0727">SH2 domain</keyword>
<dbReference type="Proteomes" id="UP001186944">
    <property type="component" value="Unassembled WGS sequence"/>
</dbReference>
<dbReference type="SMART" id="SM00404">
    <property type="entry name" value="PTPc_motif"/>
    <property type="match status" value="1"/>
</dbReference>
<dbReference type="EMBL" id="VSWD01000004">
    <property type="protein sequence ID" value="KAK3104544.1"/>
    <property type="molecule type" value="Genomic_DNA"/>
</dbReference>
<dbReference type="SUPFAM" id="SSF55550">
    <property type="entry name" value="SH2 domain"/>
    <property type="match status" value="2"/>
</dbReference>
<keyword evidence="15" id="KW-1185">Reference proteome</keyword>
<name>A0AA89CBV7_PINIB</name>
<gene>
    <name evidence="14" type="ORF">FSP39_004620</name>
</gene>
<dbReference type="PROSITE" id="PS00383">
    <property type="entry name" value="TYR_PHOSPHATASE_1"/>
    <property type="match status" value="1"/>
</dbReference>
<dbReference type="FunFam" id="3.30.505.10:FF:000018">
    <property type="entry name" value="Tyrosine-protein phosphatase non-receptor type"/>
    <property type="match status" value="1"/>
</dbReference>
<feature type="region of interest" description="Disordered" evidence="10">
    <location>
        <begin position="255"/>
        <end position="274"/>
    </location>
</feature>
<evidence type="ECO:0000256" key="3">
    <source>
        <dbReference type="ARBA" id="ARBA00022490"/>
    </source>
</evidence>
<dbReference type="InterPro" id="IPR036860">
    <property type="entry name" value="SH2_dom_sf"/>
</dbReference>
<evidence type="ECO:0000313" key="14">
    <source>
        <dbReference type="EMBL" id="KAK3104544.1"/>
    </source>
</evidence>
<evidence type="ECO:0000259" key="12">
    <source>
        <dbReference type="PROSITE" id="PS50055"/>
    </source>
</evidence>
<dbReference type="PANTHER" id="PTHR46559">
    <property type="entry name" value="TYROSINE-PROTEIN PHOSPHATASE NON-RECEPTOR TYPE 11"/>
    <property type="match status" value="1"/>
</dbReference>
<evidence type="ECO:0000313" key="15">
    <source>
        <dbReference type="Proteomes" id="UP001186944"/>
    </source>
</evidence>
<dbReference type="InterPro" id="IPR000980">
    <property type="entry name" value="SH2"/>
</dbReference>
<dbReference type="PRINTS" id="PR00700">
    <property type="entry name" value="PRTYPHPHTASE"/>
</dbReference>
<dbReference type="GO" id="GO:0050839">
    <property type="term" value="F:cell adhesion molecule binding"/>
    <property type="evidence" value="ECO:0007669"/>
    <property type="project" value="TreeGrafter"/>
</dbReference>
<dbReference type="SMART" id="SM00252">
    <property type="entry name" value="SH2"/>
    <property type="match status" value="2"/>
</dbReference>
<dbReference type="AlphaFoldDB" id="A0AA89CBV7"/>
<dbReference type="GO" id="GO:0030971">
    <property type="term" value="F:receptor tyrosine kinase binding"/>
    <property type="evidence" value="ECO:0007669"/>
    <property type="project" value="TreeGrafter"/>
</dbReference>
<dbReference type="CDD" id="cd10340">
    <property type="entry name" value="SH2_N-SH2_SHP_like"/>
    <property type="match status" value="1"/>
</dbReference>
<dbReference type="PROSITE" id="PS50055">
    <property type="entry name" value="TYR_PHOSPHATASE_PTP"/>
    <property type="match status" value="1"/>
</dbReference>
<comment type="caution">
    <text evidence="14">The sequence shown here is derived from an EMBL/GenBank/DDBJ whole genome shotgun (WGS) entry which is preliminary data.</text>
</comment>
<dbReference type="InterPro" id="IPR003595">
    <property type="entry name" value="Tyr_Pase_cat"/>
</dbReference>
<feature type="domain" description="SH2" evidence="11">
    <location>
        <begin position="113"/>
        <end position="210"/>
    </location>
</feature>
<feature type="domain" description="SH2" evidence="11">
    <location>
        <begin position="7"/>
        <end position="103"/>
    </location>
</feature>
<evidence type="ECO:0000256" key="6">
    <source>
        <dbReference type="ARBA" id="ARBA00022912"/>
    </source>
</evidence>
<dbReference type="PROSITE" id="PS50001">
    <property type="entry name" value="SH2"/>
    <property type="match status" value="2"/>
</dbReference>
<dbReference type="SUPFAM" id="SSF52799">
    <property type="entry name" value="(Phosphotyrosine protein) phosphatases II"/>
    <property type="match status" value="1"/>
</dbReference>
<dbReference type="CDD" id="cd09931">
    <property type="entry name" value="SH2_C-SH2_SHP_like"/>
    <property type="match status" value="1"/>
</dbReference>
<accession>A0AA89CBV7</accession>
<sequence>MVECYRWFHPRINGLDAEALLRETGHEGSFLVRHSTSRADDYTLSVRSRGDVIHIKIQNKGDYYDLYGGDKFATLSELVKYYMDGRESIKEKNGDPVDLKYPVICEDANTERWFHGHMSGREAEKILMEKGSEGTFLVRSSQSKPGDYVLSVRSGDKVTHIMVSYDEKKKTYGIQKRNYSSLLLMIEEIKKNPLKETTGTAKEIRLKTPCNSTRISASALQNRVKDLEKIEDAQPNAKSKEEFAAEFEQLQQMDLSTQYSKKEGERPENKRRNRYKNILPFDHSRIVLRDGDPTVTGSDYINASLIEVPDVDGKGNRKTYIATQGCLPATLTDFWRMTWQENCRVIVVTTKEVEKGKVKVVRYWACPEDPDGPERVFDGYNCQYIVKYVTERKLSNFVVRELELSKVKNGKTEGPRKIYQFHFLTWPDYGVPGDPGVILSFVESVNRQQESIKGAGPIIVHCSAGIGRTGTYIVIDIILEQIEFYGLDCEIDVQKTIQSTRTFRSGMVQTEGQYKFIYKTLLHFIETEQQRRIAAQSAGDTYGNIESVGIVEKSAKKPVKPPPPGAQKTKNLPAAPSEDQRQVYANFEEVSKPKK</sequence>
<dbReference type="InterPro" id="IPR029021">
    <property type="entry name" value="Prot-tyrosine_phosphatase-like"/>
</dbReference>
<evidence type="ECO:0000259" key="11">
    <source>
        <dbReference type="PROSITE" id="PS50001"/>
    </source>
</evidence>
<evidence type="ECO:0000256" key="4">
    <source>
        <dbReference type="ARBA" id="ARBA00022737"/>
    </source>
</evidence>
<feature type="domain" description="Tyrosine specific protein phosphatases" evidence="13">
    <location>
        <begin position="439"/>
        <end position="515"/>
    </location>
</feature>
<dbReference type="Gene3D" id="3.30.505.10">
    <property type="entry name" value="SH2 domain"/>
    <property type="match status" value="2"/>
</dbReference>